<keyword evidence="2" id="KW-1185">Reference proteome</keyword>
<protein>
    <submittedName>
        <fullName evidence="1">DUF3298 domain-containing protein</fullName>
    </submittedName>
</protein>
<name>A0AC61RM46_9BACT</name>
<accession>A0AC61RM46</accession>
<dbReference type="EMBL" id="SRYB01000001">
    <property type="protein sequence ID" value="TGY80813.1"/>
    <property type="molecule type" value="Genomic_DNA"/>
</dbReference>
<comment type="caution">
    <text evidence="1">The sequence shown here is derived from an EMBL/GenBank/DDBJ whole genome shotgun (WGS) entry which is preliminary data.</text>
</comment>
<proteinExistence type="predicted"/>
<evidence type="ECO:0000313" key="1">
    <source>
        <dbReference type="EMBL" id="TGY80813.1"/>
    </source>
</evidence>
<reference evidence="1" key="1">
    <citation type="submission" date="2019-04" db="EMBL/GenBank/DDBJ databases">
        <title>Microbes associate with the intestines of laboratory mice.</title>
        <authorList>
            <person name="Navarre W."/>
            <person name="Wong E."/>
            <person name="Huang K."/>
            <person name="Tropini C."/>
            <person name="Ng K."/>
            <person name="Yu B."/>
        </authorList>
    </citation>
    <scope>NUCLEOTIDE SEQUENCE</scope>
    <source>
        <strain evidence="1">NM04_E33</strain>
    </source>
</reference>
<sequence length="271" mass="29779">MKKKREVLSGVGTMLLLMSVASCNNNAKDKSAEADACGASLVELESYKYDVIAAYPDSDALDVEGGKYWRFSGSGILPLKVGDKDVTTLRDSLMRLAKMEMPGKDKAAPLLDDDLTATTVSPDSAKACSQSVNQISVALTTPELVVWKNFYYTYMCRAAHGFYSTTYINYGIEDGKILSVADLMQPGYEQKLTKLIRNRISENKVPLLESVDSVSIPNNFELTTDGINFIYGLYEITPYAAGEITIEFKSYELDSLLTPAAATRYFGILPD</sequence>
<evidence type="ECO:0000313" key="2">
    <source>
        <dbReference type="Proteomes" id="UP000306319"/>
    </source>
</evidence>
<dbReference type="Proteomes" id="UP000306319">
    <property type="component" value="Unassembled WGS sequence"/>
</dbReference>
<organism evidence="1 2">
    <name type="scientific">Lepagella muris</name>
    <dbReference type="NCBI Taxonomy" id="3032870"/>
    <lineage>
        <taxon>Bacteria</taxon>
        <taxon>Pseudomonadati</taxon>
        <taxon>Bacteroidota</taxon>
        <taxon>Bacteroidia</taxon>
        <taxon>Bacteroidales</taxon>
        <taxon>Muribaculaceae</taxon>
        <taxon>Lepagella</taxon>
    </lineage>
</organism>
<gene>
    <name evidence="1" type="ORF">E5331_00090</name>
</gene>